<organism evidence="1">
    <name type="scientific">marine sediment metagenome</name>
    <dbReference type="NCBI Taxonomy" id="412755"/>
    <lineage>
        <taxon>unclassified sequences</taxon>
        <taxon>metagenomes</taxon>
        <taxon>ecological metagenomes</taxon>
    </lineage>
</organism>
<gene>
    <name evidence="1" type="ORF">S06H3_67196</name>
</gene>
<accession>X1QAC5</accession>
<proteinExistence type="predicted"/>
<name>X1QAC5_9ZZZZ</name>
<feature type="non-terminal residue" evidence="1">
    <location>
        <position position="30"/>
    </location>
</feature>
<evidence type="ECO:0000313" key="1">
    <source>
        <dbReference type="EMBL" id="GAI65178.1"/>
    </source>
</evidence>
<sequence length="30" mass="3188">IPVWQSIRSPIFPISTLAAIPAIVALGEVQ</sequence>
<dbReference type="AlphaFoldDB" id="X1QAC5"/>
<reference evidence="1" key="1">
    <citation type="journal article" date="2014" name="Front. Microbiol.">
        <title>High frequency of phylogenetically diverse reductive dehalogenase-homologous genes in deep subseafloor sedimentary metagenomes.</title>
        <authorList>
            <person name="Kawai M."/>
            <person name="Futagami T."/>
            <person name="Toyoda A."/>
            <person name="Takaki Y."/>
            <person name="Nishi S."/>
            <person name="Hori S."/>
            <person name="Arai W."/>
            <person name="Tsubouchi T."/>
            <person name="Morono Y."/>
            <person name="Uchiyama I."/>
            <person name="Ito T."/>
            <person name="Fujiyama A."/>
            <person name="Inagaki F."/>
            <person name="Takami H."/>
        </authorList>
    </citation>
    <scope>NUCLEOTIDE SEQUENCE</scope>
    <source>
        <strain evidence="1">Expedition CK06-06</strain>
    </source>
</reference>
<dbReference type="EMBL" id="BARV01046359">
    <property type="protein sequence ID" value="GAI65178.1"/>
    <property type="molecule type" value="Genomic_DNA"/>
</dbReference>
<protein>
    <submittedName>
        <fullName evidence="1">Uncharacterized protein</fullName>
    </submittedName>
</protein>
<comment type="caution">
    <text evidence="1">The sequence shown here is derived from an EMBL/GenBank/DDBJ whole genome shotgun (WGS) entry which is preliminary data.</text>
</comment>
<feature type="non-terminal residue" evidence="1">
    <location>
        <position position="1"/>
    </location>
</feature>